<reference evidence="1" key="3">
    <citation type="submission" date="2018-05" db="EMBL/GenBank/DDBJ databases">
        <title>OgluRS3 (Oryza glumaepatula Reference Sequence Version 3).</title>
        <authorList>
            <person name="Zhang J."/>
            <person name="Kudrna D."/>
            <person name="Lee S."/>
            <person name="Talag J."/>
            <person name="Welchert J."/>
            <person name="Wing R.A."/>
        </authorList>
    </citation>
    <scope>NUCLEOTIDE SEQUENCE [LARGE SCALE GENOMIC DNA]</scope>
</reference>
<evidence type="ECO:0000313" key="1">
    <source>
        <dbReference type="EnsemblPlants" id="OGLUM01G02600.3"/>
    </source>
</evidence>
<dbReference type="Proteomes" id="UP000026961">
    <property type="component" value="Chromosome 1"/>
</dbReference>
<proteinExistence type="predicted"/>
<sequence length="90" mass="10237">MPSECAAETGQVNSTGVAAMRSCPGKGTARSRRRDFSLERMEPCEWMDKDLMPWRRRSYGRSDGDCILRQRKIPVHHFSLLTPTIPNSPD</sequence>
<keyword evidence="2" id="KW-1185">Reference proteome</keyword>
<organism evidence="1">
    <name type="scientific">Oryza glumipatula</name>
    <dbReference type="NCBI Taxonomy" id="40148"/>
    <lineage>
        <taxon>Eukaryota</taxon>
        <taxon>Viridiplantae</taxon>
        <taxon>Streptophyta</taxon>
        <taxon>Embryophyta</taxon>
        <taxon>Tracheophyta</taxon>
        <taxon>Spermatophyta</taxon>
        <taxon>Magnoliopsida</taxon>
        <taxon>Liliopsida</taxon>
        <taxon>Poales</taxon>
        <taxon>Poaceae</taxon>
        <taxon>BOP clade</taxon>
        <taxon>Oryzoideae</taxon>
        <taxon>Oryzeae</taxon>
        <taxon>Oryzinae</taxon>
        <taxon>Oryza</taxon>
    </lineage>
</organism>
<dbReference type="HOGENOM" id="CLU_2444413_0_0_1"/>
<name>A0A0D9Y2Y3_9ORYZ</name>
<dbReference type="Gramene" id="OGLUM01G02600.3">
    <property type="protein sequence ID" value="OGLUM01G02600.3"/>
    <property type="gene ID" value="OGLUM01G02600"/>
</dbReference>
<reference evidence="1" key="1">
    <citation type="submission" date="2013-08" db="EMBL/GenBank/DDBJ databases">
        <title>Oryza genome evolution.</title>
        <authorList>
            <person name="Wing R.A."/>
            <person name="Panaud O."/>
            <person name="Oliveira A.C."/>
        </authorList>
    </citation>
    <scope>NUCLEOTIDE SEQUENCE</scope>
</reference>
<dbReference type="EnsemblPlants" id="OGLUM01G02600.3">
    <property type="protein sequence ID" value="OGLUM01G02600.3"/>
    <property type="gene ID" value="OGLUM01G02600"/>
</dbReference>
<protein>
    <submittedName>
        <fullName evidence="1">Uncharacterized protein</fullName>
    </submittedName>
</protein>
<reference evidence="1" key="2">
    <citation type="submission" date="2015-04" db="UniProtKB">
        <authorList>
            <consortium name="EnsemblPlants"/>
        </authorList>
    </citation>
    <scope>IDENTIFICATION</scope>
</reference>
<accession>A0A0D9Y2Y3</accession>
<dbReference type="AlphaFoldDB" id="A0A0D9Y2Y3"/>
<evidence type="ECO:0000313" key="2">
    <source>
        <dbReference type="Proteomes" id="UP000026961"/>
    </source>
</evidence>